<dbReference type="InterPro" id="IPR050979">
    <property type="entry name" value="LD-transpeptidase"/>
</dbReference>
<dbReference type="RefSeq" id="WP_122188376.1">
    <property type="nucleotide sequence ID" value="NZ_RFFH01000004.1"/>
</dbReference>
<evidence type="ECO:0000256" key="11">
    <source>
        <dbReference type="ARBA" id="ARBA00023316"/>
    </source>
</evidence>
<dbReference type="FunFam" id="2.40.440.10:FF:000005">
    <property type="entry name" value="L,D-transpeptidase 2"/>
    <property type="match status" value="1"/>
</dbReference>
<feature type="active site" description="Nucleophile" evidence="13">
    <location>
        <position position="344"/>
    </location>
</feature>
<dbReference type="InterPro" id="IPR038063">
    <property type="entry name" value="Transpep_catalytic_dom"/>
</dbReference>
<keyword evidence="11 13" id="KW-0961">Cell wall biogenesis/degradation</keyword>
<feature type="domain" description="L,D-TPase catalytic" evidence="14">
    <location>
        <begin position="243"/>
        <end position="368"/>
    </location>
</feature>
<comment type="pathway">
    <text evidence="1 13">Cell wall biogenesis; peptidoglycan biosynthesis.</text>
</comment>
<organism evidence="15 16">
    <name type="scientific">Nocardia stercoris</name>
    <dbReference type="NCBI Taxonomy" id="2483361"/>
    <lineage>
        <taxon>Bacteria</taxon>
        <taxon>Bacillati</taxon>
        <taxon>Actinomycetota</taxon>
        <taxon>Actinomycetes</taxon>
        <taxon>Mycobacteriales</taxon>
        <taxon>Nocardiaceae</taxon>
        <taxon>Nocardia</taxon>
    </lineage>
</organism>
<dbReference type="Gene3D" id="2.60.40.3710">
    <property type="match status" value="1"/>
</dbReference>
<keyword evidence="10" id="KW-0012">Acyltransferase</keyword>
<dbReference type="AlphaFoldDB" id="A0A3M2L5V3"/>
<feature type="active site" description="Proton donor/acceptor" evidence="13">
    <location>
        <position position="326"/>
    </location>
</feature>
<dbReference type="PROSITE" id="PS52029">
    <property type="entry name" value="LD_TPASE"/>
    <property type="match status" value="1"/>
</dbReference>
<keyword evidence="5 13" id="KW-0133">Cell shape</keyword>
<dbReference type="OrthoDB" id="5242354at2"/>
<keyword evidence="9" id="KW-0449">Lipoprotein</keyword>
<dbReference type="GO" id="GO:0005576">
    <property type="term" value="C:extracellular region"/>
    <property type="evidence" value="ECO:0007669"/>
    <property type="project" value="TreeGrafter"/>
</dbReference>
<protein>
    <recommendedName>
        <fullName evidence="14">L,D-TPase catalytic domain-containing protein</fullName>
    </recommendedName>
</protein>
<dbReference type="Proteomes" id="UP000279275">
    <property type="component" value="Unassembled WGS sequence"/>
</dbReference>
<dbReference type="Pfam" id="PF03734">
    <property type="entry name" value="YkuD"/>
    <property type="match status" value="1"/>
</dbReference>
<keyword evidence="3" id="KW-0808">Transferase</keyword>
<keyword evidence="7" id="KW-0472">Membrane</keyword>
<evidence type="ECO:0000259" key="14">
    <source>
        <dbReference type="PROSITE" id="PS52029"/>
    </source>
</evidence>
<proteinExistence type="predicted"/>
<dbReference type="InterPro" id="IPR005490">
    <property type="entry name" value="LD_TPept_cat_dom"/>
</dbReference>
<evidence type="ECO:0000256" key="12">
    <source>
        <dbReference type="ARBA" id="ARBA00060592"/>
    </source>
</evidence>
<dbReference type="Pfam" id="PF17964">
    <property type="entry name" value="Big_10"/>
    <property type="match status" value="1"/>
</dbReference>
<keyword evidence="2" id="KW-1003">Cell membrane</keyword>
<reference evidence="15 16" key="1">
    <citation type="submission" date="2018-10" db="EMBL/GenBank/DDBJ databases">
        <title>Isolation from cow dung.</title>
        <authorList>
            <person name="Ling L."/>
        </authorList>
    </citation>
    <scope>NUCLEOTIDE SEQUENCE [LARGE SCALE GENOMIC DNA]</scope>
    <source>
        <strain evidence="15 16">NEAU-LL90</strain>
    </source>
</reference>
<evidence type="ECO:0000256" key="7">
    <source>
        <dbReference type="ARBA" id="ARBA00023136"/>
    </source>
</evidence>
<dbReference type="Gene3D" id="2.40.440.10">
    <property type="entry name" value="L,D-transpeptidase catalytic domain-like"/>
    <property type="match status" value="1"/>
</dbReference>
<dbReference type="InterPro" id="IPR041280">
    <property type="entry name" value="Big_10"/>
</dbReference>
<dbReference type="EMBL" id="RFFH01000004">
    <property type="protein sequence ID" value="RMI32991.1"/>
    <property type="molecule type" value="Genomic_DNA"/>
</dbReference>
<dbReference type="CDD" id="cd13432">
    <property type="entry name" value="LDT_IgD_like_2"/>
    <property type="match status" value="1"/>
</dbReference>
<dbReference type="PANTHER" id="PTHR30582:SF2">
    <property type="entry name" value="L,D-TRANSPEPTIDASE YCIB-RELATED"/>
    <property type="match status" value="1"/>
</dbReference>
<keyword evidence="16" id="KW-1185">Reference proteome</keyword>
<dbReference type="SUPFAM" id="SSF141523">
    <property type="entry name" value="L,D-transpeptidase catalytic domain-like"/>
    <property type="match status" value="1"/>
</dbReference>
<evidence type="ECO:0000256" key="2">
    <source>
        <dbReference type="ARBA" id="ARBA00022475"/>
    </source>
</evidence>
<evidence type="ECO:0000256" key="5">
    <source>
        <dbReference type="ARBA" id="ARBA00022960"/>
    </source>
</evidence>
<evidence type="ECO:0000256" key="1">
    <source>
        <dbReference type="ARBA" id="ARBA00004752"/>
    </source>
</evidence>
<name>A0A3M2L5V3_9NOCA</name>
<evidence type="ECO:0000313" key="15">
    <source>
        <dbReference type="EMBL" id="RMI32991.1"/>
    </source>
</evidence>
<comment type="pathway">
    <text evidence="12">Glycan biosynthesis.</text>
</comment>
<evidence type="ECO:0000256" key="8">
    <source>
        <dbReference type="ARBA" id="ARBA00023139"/>
    </source>
</evidence>
<dbReference type="GO" id="GO:0016746">
    <property type="term" value="F:acyltransferase activity"/>
    <property type="evidence" value="ECO:0007669"/>
    <property type="project" value="UniProtKB-KW"/>
</dbReference>
<dbReference type="GO" id="GO:0071555">
    <property type="term" value="P:cell wall organization"/>
    <property type="evidence" value="ECO:0007669"/>
    <property type="project" value="UniProtKB-UniRule"/>
</dbReference>
<dbReference type="GO" id="GO:0018104">
    <property type="term" value="P:peptidoglycan-protein cross-linking"/>
    <property type="evidence" value="ECO:0007669"/>
    <property type="project" value="TreeGrafter"/>
</dbReference>
<evidence type="ECO:0000256" key="10">
    <source>
        <dbReference type="ARBA" id="ARBA00023315"/>
    </source>
</evidence>
<accession>A0A3M2L5V3</accession>
<keyword evidence="8" id="KW-0564">Palmitate</keyword>
<dbReference type="GO" id="GO:0008360">
    <property type="term" value="P:regulation of cell shape"/>
    <property type="evidence" value="ECO:0007669"/>
    <property type="project" value="UniProtKB-UniRule"/>
</dbReference>
<evidence type="ECO:0000256" key="9">
    <source>
        <dbReference type="ARBA" id="ARBA00023288"/>
    </source>
</evidence>
<dbReference type="PROSITE" id="PS51257">
    <property type="entry name" value="PROKAR_LIPOPROTEIN"/>
    <property type="match status" value="1"/>
</dbReference>
<evidence type="ECO:0000313" key="16">
    <source>
        <dbReference type="Proteomes" id="UP000279275"/>
    </source>
</evidence>
<keyword evidence="6 13" id="KW-0573">Peptidoglycan synthesis</keyword>
<dbReference type="GO" id="GO:0071972">
    <property type="term" value="F:peptidoglycan L,D-transpeptidase activity"/>
    <property type="evidence" value="ECO:0007669"/>
    <property type="project" value="TreeGrafter"/>
</dbReference>
<dbReference type="Gene3D" id="2.60.40.3780">
    <property type="match status" value="1"/>
</dbReference>
<sequence length="399" mass="42221">MGMKIRGLTRLAGPTVALLLVAVVTAGCGGSRSNDSAGHSGAQSVAEILTPKLDLPAENGAVDVGVDTLLPVRIEQGKLTAVTLTGPNGAVAGTLAPDGTSWHANDKLAFGAVYRLQTAGVGLGKQVFKTVSFTTIAPEHKTHPYLTPDDGEVVGIGQPVAVAFDEDVPNRYAVQKAISVTTVPPVEGAFYWVNNREVRWRPEHFWAQGTKVTVHADLYGHNLGGGLLPDSDLDATFTVGDATVFHADDNTKLVTVERNGQVIRTMPTSMGKESSPTTNGIYILSDRHQQIIMDSTTFGLPSGSPGGYRTPVDWATRMSYSGIFMHSAPWSVWAQGSTDTSHGCLNLSPEDAEWVYDNAKRGDIAIVSNTVGDTLSGIDGLGDWNVPWADWKAGNAGGQ</sequence>
<dbReference type="UniPathway" id="UPA00219"/>
<comment type="caution">
    <text evidence="15">The sequence shown here is derived from an EMBL/GenBank/DDBJ whole genome shotgun (WGS) entry which is preliminary data.</text>
</comment>
<evidence type="ECO:0000256" key="4">
    <source>
        <dbReference type="ARBA" id="ARBA00022729"/>
    </source>
</evidence>
<evidence type="ECO:0000256" key="3">
    <source>
        <dbReference type="ARBA" id="ARBA00022679"/>
    </source>
</evidence>
<gene>
    <name evidence="15" type="ORF">EBN03_12090</name>
</gene>
<dbReference type="PANTHER" id="PTHR30582">
    <property type="entry name" value="L,D-TRANSPEPTIDASE"/>
    <property type="match status" value="1"/>
</dbReference>
<evidence type="ECO:0000256" key="13">
    <source>
        <dbReference type="PROSITE-ProRule" id="PRU01373"/>
    </source>
</evidence>
<evidence type="ECO:0000256" key="6">
    <source>
        <dbReference type="ARBA" id="ARBA00022984"/>
    </source>
</evidence>
<keyword evidence="4" id="KW-0732">Signal</keyword>
<dbReference type="CDD" id="cd16913">
    <property type="entry name" value="YkuD_like"/>
    <property type="match status" value="1"/>
</dbReference>